<evidence type="ECO:0000256" key="4">
    <source>
        <dbReference type="ARBA" id="ARBA00035264"/>
    </source>
</evidence>
<dbReference type="InterPro" id="IPR036870">
    <property type="entry name" value="Ribosomal_bS18_sf"/>
</dbReference>
<dbReference type="EMBL" id="WTPW01001299">
    <property type="protein sequence ID" value="KAF0444528.1"/>
    <property type="molecule type" value="Genomic_DNA"/>
</dbReference>
<dbReference type="AlphaFoldDB" id="A0A8H4A7Q4"/>
<dbReference type="Gene3D" id="4.10.640.10">
    <property type="entry name" value="Ribosomal protein S18"/>
    <property type="match status" value="1"/>
</dbReference>
<dbReference type="Proteomes" id="UP000439903">
    <property type="component" value="Unassembled WGS sequence"/>
</dbReference>
<dbReference type="SUPFAM" id="SSF46911">
    <property type="entry name" value="Ribosomal protein S18"/>
    <property type="match status" value="1"/>
</dbReference>
<comment type="similarity">
    <text evidence="1 5">Belongs to the bacterial ribosomal protein bS18 family.</text>
</comment>
<dbReference type="NCBIfam" id="TIGR00165">
    <property type="entry name" value="S18"/>
    <property type="match status" value="1"/>
</dbReference>
<name>A0A8H4A7Q4_GIGMA</name>
<dbReference type="GO" id="GO:0070181">
    <property type="term" value="F:small ribosomal subunit rRNA binding"/>
    <property type="evidence" value="ECO:0007669"/>
    <property type="project" value="TreeGrafter"/>
</dbReference>
<dbReference type="Pfam" id="PF01084">
    <property type="entry name" value="Ribosomal_S18"/>
    <property type="match status" value="1"/>
</dbReference>
<dbReference type="GO" id="GO:0005763">
    <property type="term" value="C:mitochondrial small ribosomal subunit"/>
    <property type="evidence" value="ECO:0007669"/>
    <property type="project" value="TreeGrafter"/>
</dbReference>
<keyword evidence="3 5" id="KW-0687">Ribonucleoprotein</keyword>
<dbReference type="OrthoDB" id="21463at2759"/>
<organism evidence="7 8">
    <name type="scientific">Gigaspora margarita</name>
    <dbReference type="NCBI Taxonomy" id="4874"/>
    <lineage>
        <taxon>Eukaryota</taxon>
        <taxon>Fungi</taxon>
        <taxon>Fungi incertae sedis</taxon>
        <taxon>Mucoromycota</taxon>
        <taxon>Glomeromycotina</taxon>
        <taxon>Glomeromycetes</taxon>
        <taxon>Diversisporales</taxon>
        <taxon>Gigasporaceae</taxon>
        <taxon>Gigaspora</taxon>
    </lineage>
</organism>
<comment type="caution">
    <text evidence="7">The sequence shown here is derived from an EMBL/GenBank/DDBJ whole genome shotgun (WGS) entry which is preliminary data.</text>
</comment>
<evidence type="ECO:0000313" key="8">
    <source>
        <dbReference type="Proteomes" id="UP000439903"/>
    </source>
</evidence>
<dbReference type="PRINTS" id="PR00974">
    <property type="entry name" value="RIBOSOMALS18"/>
</dbReference>
<evidence type="ECO:0000256" key="3">
    <source>
        <dbReference type="ARBA" id="ARBA00023274"/>
    </source>
</evidence>
<reference evidence="7 8" key="1">
    <citation type="journal article" date="2019" name="Environ. Microbiol.">
        <title>At the nexus of three kingdoms: the genome of the mycorrhizal fungus Gigaspora margarita provides insights into plant, endobacterial and fungal interactions.</title>
        <authorList>
            <person name="Venice F."/>
            <person name="Ghignone S."/>
            <person name="Salvioli di Fossalunga A."/>
            <person name="Amselem J."/>
            <person name="Novero M."/>
            <person name="Xianan X."/>
            <person name="Sedzielewska Toro K."/>
            <person name="Morin E."/>
            <person name="Lipzen A."/>
            <person name="Grigoriev I.V."/>
            <person name="Henrissat B."/>
            <person name="Martin F.M."/>
            <person name="Bonfante P."/>
        </authorList>
    </citation>
    <scope>NUCLEOTIDE SEQUENCE [LARGE SCALE GENOMIC DNA]</scope>
    <source>
        <strain evidence="7 8">BEG34</strain>
    </source>
</reference>
<proteinExistence type="inferred from homology"/>
<evidence type="ECO:0000256" key="5">
    <source>
        <dbReference type="RuleBase" id="RU003910"/>
    </source>
</evidence>
<dbReference type="InterPro" id="IPR001648">
    <property type="entry name" value="Ribosomal_bS18"/>
</dbReference>
<protein>
    <recommendedName>
        <fullName evidence="4">Small ribosomal subunit protein bS18m</fullName>
    </recommendedName>
</protein>
<keyword evidence="2 5" id="KW-0689">Ribosomal protein</keyword>
<dbReference type="HAMAP" id="MF_00270">
    <property type="entry name" value="Ribosomal_bS18"/>
    <property type="match status" value="1"/>
</dbReference>
<dbReference type="GO" id="GO:0032543">
    <property type="term" value="P:mitochondrial translation"/>
    <property type="evidence" value="ECO:0007669"/>
    <property type="project" value="TreeGrafter"/>
</dbReference>
<evidence type="ECO:0000313" key="7">
    <source>
        <dbReference type="EMBL" id="KAF0444528.1"/>
    </source>
</evidence>
<keyword evidence="8" id="KW-1185">Reference proteome</keyword>
<evidence type="ECO:0000256" key="1">
    <source>
        <dbReference type="ARBA" id="ARBA00005589"/>
    </source>
</evidence>
<accession>A0A8H4A7Q4</accession>
<dbReference type="PANTHER" id="PTHR13479:SF40">
    <property type="entry name" value="SMALL RIBOSOMAL SUBUNIT PROTEIN BS18M"/>
    <property type="match status" value="1"/>
</dbReference>
<feature type="region of interest" description="Disordered" evidence="6">
    <location>
        <begin position="40"/>
        <end position="61"/>
    </location>
</feature>
<sequence>MSSNLFTSFSRTFKALPYHSQFALTTICIRGNYYRHYSSFPESSDNTDPKSNNSSDPDPHSKIMQILRESSAMNDPIQGYTQFKYGRMFRAGEVYAPHDLNEENYKDKNPRKYRKLQPSTDVFERLGLDPLKEYKNFRLLSNFVSDMGRILPRRTTGLSAKTQRKLAKAIKRARSFGLIPATHRRSDEMDHVLFPTGSYKSKSFF</sequence>
<evidence type="ECO:0000256" key="6">
    <source>
        <dbReference type="SAM" id="MobiDB-lite"/>
    </source>
</evidence>
<dbReference type="GO" id="GO:0003735">
    <property type="term" value="F:structural constituent of ribosome"/>
    <property type="evidence" value="ECO:0007669"/>
    <property type="project" value="InterPro"/>
</dbReference>
<evidence type="ECO:0000256" key="2">
    <source>
        <dbReference type="ARBA" id="ARBA00022980"/>
    </source>
</evidence>
<dbReference type="PANTHER" id="PTHR13479">
    <property type="entry name" value="30S RIBOSOMAL PROTEIN S18"/>
    <property type="match status" value="1"/>
</dbReference>
<gene>
    <name evidence="7" type="ORF">F8M41_003376</name>
</gene>
<feature type="compositionally biased region" description="Polar residues" evidence="6">
    <location>
        <begin position="40"/>
        <end position="56"/>
    </location>
</feature>